<gene>
    <name evidence="11" type="primary">yajC</name>
    <name evidence="11" type="ORF">V5S76_09595</name>
</gene>
<evidence type="ECO:0000256" key="7">
    <source>
        <dbReference type="ARBA" id="ARBA00022989"/>
    </source>
</evidence>
<dbReference type="PANTHER" id="PTHR33909">
    <property type="entry name" value="SEC TRANSLOCON ACCESSORY COMPLEX SUBUNIT YAJC"/>
    <property type="match status" value="1"/>
</dbReference>
<evidence type="ECO:0000256" key="6">
    <source>
        <dbReference type="ARBA" id="ARBA00022927"/>
    </source>
</evidence>
<keyword evidence="12" id="KW-1185">Reference proteome</keyword>
<evidence type="ECO:0000256" key="2">
    <source>
        <dbReference type="ARBA" id="ARBA00006742"/>
    </source>
</evidence>
<sequence length="119" mass="13005">MEIIILIIIGILFVVPSFMAMRKQRKRQNEMQALQNSLQPGDAIVTAGGVHGVVRSTGDKDVELEIAPGVVVSFDKMAVIRTEEEANSLERPAAGDVKNDAADNLPDENYPPFDGQEKK</sequence>
<keyword evidence="3" id="KW-0813">Transport</keyword>
<keyword evidence="4" id="KW-1003">Cell membrane</keyword>
<accession>A0ABU8P696</accession>
<evidence type="ECO:0000256" key="4">
    <source>
        <dbReference type="ARBA" id="ARBA00022475"/>
    </source>
</evidence>
<keyword evidence="6" id="KW-0653">Protein transport</keyword>
<dbReference type="InterPro" id="IPR003849">
    <property type="entry name" value="Preprotein_translocase_YajC"/>
</dbReference>
<evidence type="ECO:0000256" key="5">
    <source>
        <dbReference type="ARBA" id="ARBA00022692"/>
    </source>
</evidence>
<proteinExistence type="inferred from homology"/>
<evidence type="ECO:0000256" key="3">
    <source>
        <dbReference type="ARBA" id="ARBA00022448"/>
    </source>
</evidence>
<feature type="region of interest" description="Disordered" evidence="10">
    <location>
        <begin position="84"/>
        <end position="119"/>
    </location>
</feature>
<keyword evidence="8" id="KW-0811">Translocation</keyword>
<dbReference type="Proteomes" id="UP001372244">
    <property type="component" value="Unassembled WGS sequence"/>
</dbReference>
<dbReference type="EMBL" id="JBAHUZ010000026">
    <property type="protein sequence ID" value="MEJ4139355.1"/>
    <property type="molecule type" value="Genomic_DNA"/>
</dbReference>
<keyword evidence="5" id="KW-0812">Transmembrane</keyword>
<evidence type="ECO:0000313" key="12">
    <source>
        <dbReference type="Proteomes" id="UP001372244"/>
    </source>
</evidence>
<evidence type="ECO:0000313" key="11">
    <source>
        <dbReference type="EMBL" id="MEJ4139355.1"/>
    </source>
</evidence>
<reference evidence="11 12" key="1">
    <citation type="submission" date="2024-02" db="EMBL/GenBank/DDBJ databases">
        <title>Whole genome sequencing and characterization of Corynebacterium isolated from the ocular surface of dry eye disease sufferers.</title>
        <authorList>
            <person name="Naqvi M."/>
        </authorList>
    </citation>
    <scope>NUCLEOTIDE SEQUENCE [LARGE SCALE GENOMIC DNA]</scope>
    <source>
        <strain evidence="11 12">PCR27</strain>
    </source>
</reference>
<keyword evidence="9" id="KW-0472">Membrane</keyword>
<dbReference type="SMART" id="SM01323">
    <property type="entry name" value="YajC"/>
    <property type="match status" value="1"/>
</dbReference>
<organism evidence="11 12">
    <name type="scientific">Corynebacterium marquesiae</name>
    <dbReference type="NCBI Taxonomy" id="2913503"/>
    <lineage>
        <taxon>Bacteria</taxon>
        <taxon>Bacillati</taxon>
        <taxon>Actinomycetota</taxon>
        <taxon>Actinomycetes</taxon>
        <taxon>Mycobacteriales</taxon>
        <taxon>Corynebacteriaceae</taxon>
        <taxon>Corynebacterium</taxon>
    </lineage>
</organism>
<keyword evidence="7" id="KW-1133">Transmembrane helix</keyword>
<comment type="similarity">
    <text evidence="2">Belongs to the YajC family.</text>
</comment>
<comment type="subcellular location">
    <subcellularLocation>
        <location evidence="1">Cell membrane</location>
        <topology evidence="1">Single-pass membrane protein</topology>
    </subcellularLocation>
</comment>
<evidence type="ECO:0000256" key="8">
    <source>
        <dbReference type="ARBA" id="ARBA00023010"/>
    </source>
</evidence>
<dbReference type="Pfam" id="PF02699">
    <property type="entry name" value="YajC"/>
    <property type="match status" value="1"/>
</dbReference>
<evidence type="ECO:0000256" key="9">
    <source>
        <dbReference type="ARBA" id="ARBA00023136"/>
    </source>
</evidence>
<dbReference type="NCBIfam" id="TIGR00739">
    <property type="entry name" value="yajC"/>
    <property type="match status" value="1"/>
</dbReference>
<comment type="caution">
    <text evidence="11">The sequence shown here is derived from an EMBL/GenBank/DDBJ whole genome shotgun (WGS) entry which is preliminary data.</text>
</comment>
<evidence type="ECO:0000256" key="10">
    <source>
        <dbReference type="SAM" id="MobiDB-lite"/>
    </source>
</evidence>
<protein>
    <submittedName>
        <fullName evidence="11">Preprotein translocase subunit YajC</fullName>
    </submittedName>
</protein>
<evidence type="ECO:0000256" key="1">
    <source>
        <dbReference type="ARBA" id="ARBA00004162"/>
    </source>
</evidence>
<dbReference type="RefSeq" id="WP_337887447.1">
    <property type="nucleotide sequence ID" value="NZ_JBAHUW010000005.1"/>
</dbReference>
<name>A0ABU8P696_9CORY</name>
<dbReference type="PRINTS" id="PR01853">
    <property type="entry name" value="YAJCTRNLCASE"/>
</dbReference>
<dbReference type="PANTHER" id="PTHR33909:SF1">
    <property type="entry name" value="SEC TRANSLOCON ACCESSORY COMPLEX SUBUNIT YAJC"/>
    <property type="match status" value="1"/>
</dbReference>